<evidence type="ECO:0000256" key="4">
    <source>
        <dbReference type="ARBA" id="ARBA00048683"/>
    </source>
</evidence>
<keyword evidence="3 7" id="KW-0520">NAD</keyword>
<evidence type="ECO:0000313" key="12">
    <source>
        <dbReference type="EMBL" id="KAK1934883.1"/>
    </source>
</evidence>
<protein>
    <recommendedName>
        <fullName evidence="9">Glycerol-3-phosphate dehydrogenase [NAD(+)]</fullName>
        <ecNumber evidence="9">1.1.1.8</ecNumber>
    </recommendedName>
</protein>
<dbReference type="EC" id="1.1.1.8" evidence="9"/>
<dbReference type="Pfam" id="PF01210">
    <property type="entry name" value="NAD_Gly3P_dh_N"/>
    <property type="match status" value="1"/>
</dbReference>
<dbReference type="Proteomes" id="UP001195914">
    <property type="component" value="Unassembled WGS sequence"/>
</dbReference>
<keyword evidence="2 8" id="KW-0560">Oxidoreductase</keyword>
<dbReference type="AlphaFoldDB" id="A0AAD9LFP4"/>
<feature type="binding site" evidence="7">
    <location>
        <position position="300"/>
    </location>
    <ligand>
        <name>NAD(+)</name>
        <dbReference type="ChEBI" id="CHEBI:57540"/>
    </ligand>
</feature>
<feature type="binding site" evidence="7">
    <location>
        <position position="302"/>
    </location>
    <ligand>
        <name>NAD(+)</name>
        <dbReference type="ChEBI" id="CHEBI:57540"/>
    </ligand>
</feature>
<dbReference type="InterPro" id="IPR006168">
    <property type="entry name" value="G3P_DH_NAD-dep"/>
</dbReference>
<proteinExistence type="inferred from homology"/>
<keyword evidence="13" id="KW-1185">Reference proteome</keyword>
<accession>A0AAD9LFP4</accession>
<dbReference type="InterPro" id="IPR006109">
    <property type="entry name" value="G3P_DH_NAD-dep_C"/>
</dbReference>
<evidence type="ECO:0000313" key="13">
    <source>
        <dbReference type="Proteomes" id="UP001195914"/>
    </source>
</evidence>
<feature type="binding site" evidence="7">
    <location>
        <position position="98"/>
    </location>
    <ligand>
        <name>NAD(+)</name>
        <dbReference type="ChEBI" id="CHEBI:57540"/>
    </ligand>
</feature>
<feature type="binding site" evidence="7">
    <location>
        <begin position="11"/>
        <end position="16"/>
    </location>
    <ligand>
        <name>NAD(+)</name>
        <dbReference type="ChEBI" id="CHEBI:57540"/>
    </ligand>
</feature>
<dbReference type="PROSITE" id="PS00957">
    <property type="entry name" value="NAD_G3PDH"/>
    <property type="match status" value="1"/>
</dbReference>
<dbReference type="InterPro" id="IPR017751">
    <property type="entry name" value="G3P_DH_NAD-dep_euk"/>
</dbReference>
<feature type="binding site" evidence="6">
    <location>
        <begin position="271"/>
        <end position="272"/>
    </location>
    <ligand>
        <name>substrate</name>
    </ligand>
</feature>
<feature type="binding site" evidence="7">
    <location>
        <position position="156"/>
    </location>
    <ligand>
        <name>NAD(+)</name>
        <dbReference type="ChEBI" id="CHEBI:57540"/>
    </ligand>
</feature>
<dbReference type="PANTHER" id="PTHR11728:SF8">
    <property type="entry name" value="GLYCEROL-3-PHOSPHATE DEHYDROGENASE [NAD(+)]-RELATED"/>
    <property type="match status" value="1"/>
</dbReference>
<dbReference type="SUPFAM" id="SSF48179">
    <property type="entry name" value="6-phosphogluconate dehydrogenase C-terminal domain-like"/>
    <property type="match status" value="1"/>
</dbReference>
<evidence type="ECO:0000256" key="9">
    <source>
        <dbReference type="RuleBase" id="RU361243"/>
    </source>
</evidence>
<comment type="similarity">
    <text evidence="1 8">Belongs to the NAD-dependent glycerol-3-phosphate dehydrogenase family.</text>
</comment>
<feature type="domain" description="Glycerol-3-phosphate dehydrogenase NAD-dependent N-terminal" evidence="10">
    <location>
        <begin position="6"/>
        <end position="176"/>
    </location>
</feature>
<dbReference type="Gene3D" id="3.40.50.720">
    <property type="entry name" value="NAD(P)-binding Rossmann-like Domain"/>
    <property type="match status" value="1"/>
</dbReference>
<dbReference type="NCBIfam" id="TIGR03376">
    <property type="entry name" value="glycerol3P_DH"/>
    <property type="match status" value="1"/>
</dbReference>
<dbReference type="SUPFAM" id="SSF51735">
    <property type="entry name" value="NAD(P)-binding Rossmann-fold domains"/>
    <property type="match status" value="1"/>
</dbReference>
<dbReference type="GO" id="GO:0005829">
    <property type="term" value="C:cytosol"/>
    <property type="evidence" value="ECO:0007669"/>
    <property type="project" value="TreeGrafter"/>
</dbReference>
<reference evidence="12" key="1">
    <citation type="journal article" date="2014" name="Nucleic Acids Res.">
        <title>The evolutionary dynamics of variant antigen genes in Babesia reveal a history of genomic innovation underlying host-parasite interaction.</title>
        <authorList>
            <person name="Jackson A.P."/>
            <person name="Otto T.D."/>
            <person name="Darby A."/>
            <person name="Ramaprasad A."/>
            <person name="Xia D."/>
            <person name="Echaide I.E."/>
            <person name="Farber M."/>
            <person name="Gahlot S."/>
            <person name="Gamble J."/>
            <person name="Gupta D."/>
            <person name="Gupta Y."/>
            <person name="Jackson L."/>
            <person name="Malandrin L."/>
            <person name="Malas T.B."/>
            <person name="Moussa E."/>
            <person name="Nair M."/>
            <person name="Reid A.J."/>
            <person name="Sanders M."/>
            <person name="Sharma J."/>
            <person name="Tracey A."/>
            <person name="Quail M.A."/>
            <person name="Weir W."/>
            <person name="Wastling J.M."/>
            <person name="Hall N."/>
            <person name="Willadsen P."/>
            <person name="Lingelbach K."/>
            <person name="Shiels B."/>
            <person name="Tait A."/>
            <person name="Berriman M."/>
            <person name="Allred D.R."/>
            <person name="Pain A."/>
        </authorList>
    </citation>
    <scope>NUCLEOTIDE SEQUENCE</scope>
    <source>
        <strain evidence="12">1802A</strain>
    </source>
</reference>
<dbReference type="GO" id="GO:0042803">
    <property type="term" value="F:protein homodimerization activity"/>
    <property type="evidence" value="ECO:0007669"/>
    <property type="project" value="InterPro"/>
</dbReference>
<evidence type="ECO:0000256" key="7">
    <source>
        <dbReference type="PIRSR" id="PIRSR000114-3"/>
    </source>
</evidence>
<dbReference type="GO" id="GO:0141152">
    <property type="term" value="F:glycerol-3-phosphate dehydrogenase (NAD+) activity"/>
    <property type="evidence" value="ECO:0007669"/>
    <property type="project" value="UniProtKB-UniRule"/>
</dbReference>
<dbReference type="FunFam" id="3.40.50.720:FF:000365">
    <property type="entry name" value="Glycerol-3-phosphate dehydrogenase [NAD(+)]"/>
    <property type="match status" value="1"/>
</dbReference>
<dbReference type="GO" id="GO:0051287">
    <property type="term" value="F:NAD binding"/>
    <property type="evidence" value="ECO:0007669"/>
    <property type="project" value="UniProtKB-UniRule"/>
</dbReference>
<evidence type="ECO:0000259" key="11">
    <source>
        <dbReference type="Pfam" id="PF07479"/>
    </source>
</evidence>
<dbReference type="InterPro" id="IPR036291">
    <property type="entry name" value="NAD(P)-bd_dom_sf"/>
</dbReference>
<dbReference type="FunFam" id="1.10.1040.10:FF:000004">
    <property type="entry name" value="Glycerol-3-phosphate dehydrogenase [NAD(+)]"/>
    <property type="match status" value="1"/>
</dbReference>
<evidence type="ECO:0000256" key="8">
    <source>
        <dbReference type="RuleBase" id="RU000437"/>
    </source>
</evidence>
<evidence type="ECO:0000256" key="2">
    <source>
        <dbReference type="ARBA" id="ARBA00023002"/>
    </source>
</evidence>
<dbReference type="InterPro" id="IPR011128">
    <property type="entry name" value="G3P_DH_NAD-dep_N"/>
</dbReference>
<dbReference type="PIRSF" id="PIRSF000114">
    <property type="entry name" value="Glycerol-3-P_dh"/>
    <property type="match status" value="1"/>
</dbReference>
<dbReference type="Pfam" id="PF07479">
    <property type="entry name" value="NAD_Gly3P_dh_C"/>
    <property type="match status" value="1"/>
</dbReference>
<gene>
    <name evidence="12" type="ORF">X943_002705</name>
</gene>
<evidence type="ECO:0000256" key="5">
    <source>
        <dbReference type="PIRSR" id="PIRSR000114-1"/>
    </source>
</evidence>
<dbReference type="GO" id="GO:0005975">
    <property type="term" value="P:carbohydrate metabolic process"/>
    <property type="evidence" value="ECO:0007669"/>
    <property type="project" value="InterPro"/>
</dbReference>
<feature type="binding site" evidence="7">
    <location>
        <position position="271"/>
    </location>
    <ligand>
        <name>NAD(+)</name>
        <dbReference type="ChEBI" id="CHEBI:57540"/>
    </ligand>
</feature>
<evidence type="ECO:0000256" key="1">
    <source>
        <dbReference type="ARBA" id="ARBA00011009"/>
    </source>
</evidence>
<feature type="domain" description="Glycerol-3-phosphate dehydrogenase NAD-dependent C-terminal" evidence="11">
    <location>
        <begin position="196"/>
        <end position="343"/>
    </location>
</feature>
<sequence length="354" mass="39132">MATPRKVCVIGCGNWGSAAAKLIAENTTRLPEFDDTVRMWVLEEVYQGRKLSEIINTDHENKKYLPGIKLPHNLIGVPDMKECVQESDLFVVVIPHQFVKSTAKKMMECGPLRPGTICISLVKGIVLTESDVILFTDMLEDELKVPCLALSGANVAQNVAMEEFSEATIGYKSKEHALLCQKLFDRPYFKIRCVPDVAGVQVFGAIKNLVAIAAGFCDGLGLGSNTKAAIMRLGLKELYKFCQKFFKDASKDVVFESAGVADLITTCIGGRNVRCAAEFARHGGKKSWTDIENEMLNGQKLQGTSTAKEVYHVLKANNLVEEFPLFVVTYKIAYEGGHPSELIKQFSVYTLEDF</sequence>
<evidence type="ECO:0000256" key="6">
    <source>
        <dbReference type="PIRSR" id="PIRSR000114-2"/>
    </source>
</evidence>
<comment type="catalytic activity">
    <reaction evidence="4 9">
        <text>sn-glycerol 3-phosphate + NAD(+) = dihydroxyacetone phosphate + NADH + H(+)</text>
        <dbReference type="Rhea" id="RHEA:11092"/>
        <dbReference type="ChEBI" id="CHEBI:15378"/>
        <dbReference type="ChEBI" id="CHEBI:57540"/>
        <dbReference type="ChEBI" id="CHEBI:57597"/>
        <dbReference type="ChEBI" id="CHEBI:57642"/>
        <dbReference type="ChEBI" id="CHEBI:57945"/>
        <dbReference type="EC" id="1.1.1.8"/>
    </reaction>
</comment>
<dbReference type="InterPro" id="IPR013328">
    <property type="entry name" value="6PGD_dom2"/>
</dbReference>
<dbReference type="EMBL" id="JAHBMH010000062">
    <property type="protein sequence ID" value="KAK1934883.1"/>
    <property type="molecule type" value="Genomic_DNA"/>
</dbReference>
<evidence type="ECO:0000256" key="3">
    <source>
        <dbReference type="ARBA" id="ARBA00023027"/>
    </source>
</evidence>
<reference evidence="12" key="2">
    <citation type="submission" date="2021-05" db="EMBL/GenBank/DDBJ databases">
        <authorList>
            <person name="Pain A."/>
        </authorList>
    </citation>
    <scope>NUCLEOTIDE SEQUENCE</scope>
    <source>
        <strain evidence="12">1802A</strain>
    </source>
</reference>
<evidence type="ECO:0000259" key="10">
    <source>
        <dbReference type="Pfam" id="PF01210"/>
    </source>
</evidence>
<dbReference type="PRINTS" id="PR00077">
    <property type="entry name" value="GPDHDRGNASE"/>
</dbReference>
<dbReference type="InterPro" id="IPR008927">
    <property type="entry name" value="6-PGluconate_DH-like_C_sf"/>
</dbReference>
<dbReference type="Gene3D" id="1.10.1040.10">
    <property type="entry name" value="N-(1-d-carboxylethyl)-l-norvaline Dehydrogenase, domain 2"/>
    <property type="match status" value="1"/>
</dbReference>
<comment type="caution">
    <text evidence="12">The sequence shown here is derived from an EMBL/GenBank/DDBJ whole genome shotgun (WGS) entry which is preliminary data.</text>
</comment>
<feature type="binding site" evidence="6">
    <location>
        <position position="123"/>
    </location>
    <ligand>
        <name>substrate</name>
    </ligand>
</feature>
<organism evidence="12 13">
    <name type="scientific">Babesia divergens</name>
    <dbReference type="NCBI Taxonomy" id="32595"/>
    <lineage>
        <taxon>Eukaryota</taxon>
        <taxon>Sar</taxon>
        <taxon>Alveolata</taxon>
        <taxon>Apicomplexa</taxon>
        <taxon>Aconoidasida</taxon>
        <taxon>Piroplasmida</taxon>
        <taxon>Babesiidae</taxon>
        <taxon>Babesia</taxon>
    </lineage>
</organism>
<dbReference type="PANTHER" id="PTHR11728">
    <property type="entry name" value="GLYCEROL-3-PHOSPHATE DEHYDROGENASE"/>
    <property type="match status" value="1"/>
</dbReference>
<dbReference type="GO" id="GO:0046168">
    <property type="term" value="P:glycerol-3-phosphate catabolic process"/>
    <property type="evidence" value="ECO:0007669"/>
    <property type="project" value="UniProtKB-UniRule"/>
</dbReference>
<feature type="active site" description="Proton acceptor" evidence="5">
    <location>
        <position position="207"/>
    </location>
</feature>
<name>A0AAD9LFP4_BABDI</name>